<feature type="transmembrane region" description="Helical" evidence="4">
    <location>
        <begin position="344"/>
        <end position="364"/>
    </location>
</feature>
<keyword evidence="7" id="KW-1185">Reference proteome</keyword>
<organism evidence="6 7">
    <name type="scientific">Arcicella rigui</name>
    <dbReference type="NCBI Taxonomy" id="797020"/>
    <lineage>
        <taxon>Bacteria</taxon>
        <taxon>Pseudomonadati</taxon>
        <taxon>Bacteroidota</taxon>
        <taxon>Cytophagia</taxon>
        <taxon>Cytophagales</taxon>
        <taxon>Flectobacillaceae</taxon>
        <taxon>Arcicella</taxon>
    </lineage>
</organism>
<dbReference type="EMBL" id="JAYFUM010000015">
    <property type="protein sequence ID" value="MEA5140123.1"/>
    <property type="molecule type" value="Genomic_DNA"/>
</dbReference>
<dbReference type="PANTHER" id="PTHR43630">
    <property type="entry name" value="POLY-BETA-1,6-N-ACETYL-D-GLUCOSAMINE SYNTHASE"/>
    <property type="match status" value="1"/>
</dbReference>
<evidence type="ECO:0000259" key="5">
    <source>
        <dbReference type="Pfam" id="PF00535"/>
    </source>
</evidence>
<dbReference type="PANTHER" id="PTHR43630:SF1">
    <property type="entry name" value="POLY-BETA-1,6-N-ACETYL-D-GLUCOSAMINE SYNTHASE"/>
    <property type="match status" value="1"/>
</dbReference>
<evidence type="ECO:0000313" key="6">
    <source>
        <dbReference type="EMBL" id="MEA5140123.1"/>
    </source>
</evidence>
<feature type="transmembrane region" description="Helical" evidence="4">
    <location>
        <begin position="281"/>
        <end position="303"/>
    </location>
</feature>
<accession>A0ABU5QBL1</accession>
<dbReference type="Proteomes" id="UP001302949">
    <property type="component" value="Unassembled WGS sequence"/>
</dbReference>
<dbReference type="InterPro" id="IPR001173">
    <property type="entry name" value="Glyco_trans_2-like"/>
</dbReference>
<evidence type="ECO:0000256" key="4">
    <source>
        <dbReference type="SAM" id="Phobius"/>
    </source>
</evidence>
<gene>
    <name evidence="6" type="ORF">VB248_13315</name>
</gene>
<reference evidence="6 7" key="1">
    <citation type="submission" date="2023-12" db="EMBL/GenBank/DDBJ databases">
        <title>Novel species of the genus Arcicella isolated from rivers.</title>
        <authorList>
            <person name="Lu H."/>
        </authorList>
    </citation>
    <scope>NUCLEOTIDE SEQUENCE [LARGE SCALE GENOMIC DNA]</scope>
    <source>
        <strain evidence="6 7">KCTC 23307</strain>
    </source>
</reference>
<keyword evidence="4" id="KW-0472">Membrane</keyword>
<comment type="similarity">
    <text evidence="1">Belongs to the glycosyltransferase 2 family.</text>
</comment>
<feature type="transmembrane region" description="Helical" evidence="4">
    <location>
        <begin position="6"/>
        <end position="25"/>
    </location>
</feature>
<keyword evidence="4" id="KW-1133">Transmembrane helix</keyword>
<dbReference type="SUPFAM" id="SSF53448">
    <property type="entry name" value="Nucleotide-diphospho-sugar transferases"/>
    <property type="match status" value="1"/>
</dbReference>
<keyword evidence="2 6" id="KW-0328">Glycosyltransferase</keyword>
<evidence type="ECO:0000256" key="1">
    <source>
        <dbReference type="ARBA" id="ARBA00006739"/>
    </source>
</evidence>
<dbReference type="Gene3D" id="3.90.550.10">
    <property type="entry name" value="Spore Coat Polysaccharide Biosynthesis Protein SpsA, Chain A"/>
    <property type="match status" value="1"/>
</dbReference>
<keyword evidence="4" id="KW-0812">Transmembrane</keyword>
<sequence>MVPFLISIYIFCVGLQLFFILFVFAKINKHDALVVEEKALEGVSVVVCAWNELENLKELIPLLSKQAYPTFEIIIVDDRSWDGTYDYALSEESEFQNVRFIRVWNTPEHLSSKKYALTLGIKAAKYDVVLLTDADCRPQSNGWIRGMAECLLPEKQIVLGFSPYFTEKSFLNQFIRYETFITATQYFALAIKGQPYMGVGRNLMYRKSLFLDNKGFAKHTNIVGGDDDLFMNDVATAENTAVCLNPDTFMYSIPKSTWAAWYRQKRRHLSISKYYRIENKLILGSLAATQIFSWILFLILIPLTLHTVLVYGVLALLGLRLISQWIVFAQANKRLDKTISSSSLPLWDFIFTLYFVIMGTNNLIPRNKKMRWK</sequence>
<feature type="transmembrane region" description="Helical" evidence="4">
    <location>
        <begin position="309"/>
        <end position="332"/>
    </location>
</feature>
<dbReference type="GO" id="GO:0016757">
    <property type="term" value="F:glycosyltransferase activity"/>
    <property type="evidence" value="ECO:0007669"/>
    <property type="project" value="UniProtKB-KW"/>
</dbReference>
<proteinExistence type="inferred from homology"/>
<evidence type="ECO:0000313" key="7">
    <source>
        <dbReference type="Proteomes" id="UP001302949"/>
    </source>
</evidence>
<evidence type="ECO:0000256" key="3">
    <source>
        <dbReference type="ARBA" id="ARBA00022679"/>
    </source>
</evidence>
<evidence type="ECO:0000256" key="2">
    <source>
        <dbReference type="ARBA" id="ARBA00022676"/>
    </source>
</evidence>
<dbReference type="Pfam" id="PF00535">
    <property type="entry name" value="Glycos_transf_2"/>
    <property type="match status" value="1"/>
</dbReference>
<comment type="caution">
    <text evidence="6">The sequence shown here is derived from an EMBL/GenBank/DDBJ whole genome shotgun (WGS) entry which is preliminary data.</text>
</comment>
<protein>
    <submittedName>
        <fullName evidence="6">Glycosyltransferase</fullName>
        <ecNumber evidence="6">2.4.-.-</ecNumber>
    </submittedName>
</protein>
<dbReference type="RefSeq" id="WP_323297281.1">
    <property type="nucleotide sequence ID" value="NZ_JAYFUM010000015.1"/>
</dbReference>
<dbReference type="InterPro" id="IPR029044">
    <property type="entry name" value="Nucleotide-diphossugar_trans"/>
</dbReference>
<feature type="domain" description="Glycosyltransferase 2-like" evidence="5">
    <location>
        <begin position="44"/>
        <end position="210"/>
    </location>
</feature>
<keyword evidence="3 6" id="KW-0808">Transferase</keyword>
<name>A0ABU5QBL1_9BACT</name>
<dbReference type="EC" id="2.4.-.-" evidence="6"/>